<dbReference type="EMBL" id="MG196293">
    <property type="protein sequence ID" value="AXY98621.1"/>
    <property type="molecule type" value="Genomic_DNA"/>
</dbReference>
<name>A0A3G1T378_ECOLX</name>
<organism evidence="1">
    <name type="scientific">Escherichia coli</name>
    <dbReference type="NCBI Taxonomy" id="562"/>
    <lineage>
        <taxon>Bacteria</taxon>
        <taxon>Pseudomonadati</taxon>
        <taxon>Pseudomonadota</taxon>
        <taxon>Gammaproteobacteria</taxon>
        <taxon>Enterobacterales</taxon>
        <taxon>Enterobacteriaceae</taxon>
        <taxon>Escherichia</taxon>
    </lineage>
</organism>
<reference evidence="1" key="1">
    <citation type="submission" date="2017-10" db="EMBL/GenBank/DDBJ databases">
        <authorList>
            <person name="Lv L."/>
            <person name="Song Q."/>
            <person name="Zhang Q."/>
            <person name="Liu J."/>
        </authorList>
    </citation>
    <scope>NUCLEOTIDE SEQUENCE</scope>
    <source>
        <strain evidence="1">SDX5C133</strain>
        <plasmid evidence="1">pHNSD133T1</plasmid>
    </source>
</reference>
<geneLocation type="plasmid" evidence="1">
    <name>pHNSD133T1</name>
</geneLocation>
<dbReference type="AlphaFoldDB" id="A0A3G1T378"/>
<keyword evidence="1" id="KW-0614">Plasmid</keyword>
<protein>
    <submittedName>
        <fullName evidence="1">Uncharacterized protein</fullName>
    </submittedName>
</protein>
<proteinExistence type="predicted"/>
<evidence type="ECO:0000313" key="1">
    <source>
        <dbReference type="EMBL" id="AXY98621.1"/>
    </source>
</evidence>
<accession>A0A3G1T378</accession>
<gene>
    <name evidence="1" type="ORF">pHNSD133T1_119</name>
</gene>
<sequence>MHPFLPNSVKHNEVEGVISHHAKIQTISPNSLRDMMTFRNI</sequence>